<dbReference type="OrthoDB" id="73875at2759"/>
<dbReference type="InterPro" id="IPR001223">
    <property type="entry name" value="Glyco_hydro18_cat"/>
</dbReference>
<dbReference type="PROSITE" id="PS01095">
    <property type="entry name" value="GH18_1"/>
    <property type="match status" value="1"/>
</dbReference>
<feature type="region of interest" description="Disordered" evidence="12">
    <location>
        <begin position="714"/>
        <end position="753"/>
    </location>
</feature>
<keyword evidence="5 11" id="KW-0378">Hydrolase</keyword>
<evidence type="ECO:0000256" key="1">
    <source>
        <dbReference type="ARBA" id="ARBA00000822"/>
    </source>
</evidence>
<dbReference type="EMBL" id="VXIT01000005">
    <property type="protein sequence ID" value="KAA6412714.1"/>
    <property type="molecule type" value="Genomic_DNA"/>
</dbReference>
<dbReference type="SMART" id="SM00270">
    <property type="entry name" value="ChtBD1"/>
    <property type="match status" value="2"/>
</dbReference>
<dbReference type="InterPro" id="IPR017853">
    <property type="entry name" value="GH"/>
</dbReference>
<dbReference type="PANTHER" id="PTHR11177">
    <property type="entry name" value="CHITINASE"/>
    <property type="match status" value="1"/>
</dbReference>
<dbReference type="InterPro" id="IPR001579">
    <property type="entry name" value="Glyco_hydro_18_chit_AS"/>
</dbReference>
<dbReference type="CDD" id="cd11618">
    <property type="entry name" value="ChtBD1_1"/>
    <property type="match status" value="1"/>
</dbReference>
<dbReference type="Gene3D" id="3.30.60.10">
    <property type="entry name" value="Endochitinase-like"/>
    <property type="match status" value="1"/>
</dbReference>
<accession>A0A5M8PTH3</accession>
<dbReference type="SUPFAM" id="SSF57016">
    <property type="entry name" value="Plant lectins/antimicrobial peptides"/>
    <property type="match status" value="1"/>
</dbReference>
<feature type="domain" description="Chitin-binding type-1" evidence="13">
    <location>
        <begin position="78"/>
        <end position="124"/>
    </location>
</feature>
<comment type="caution">
    <text evidence="15">The sequence shown here is derived from an EMBL/GenBank/DDBJ whole genome shotgun (WGS) entry which is preliminary data.</text>
</comment>
<feature type="compositionally biased region" description="Basic and acidic residues" evidence="12">
    <location>
        <begin position="714"/>
        <end position="733"/>
    </location>
</feature>
<evidence type="ECO:0000256" key="2">
    <source>
        <dbReference type="ARBA" id="ARBA00008682"/>
    </source>
</evidence>
<evidence type="ECO:0000313" key="16">
    <source>
        <dbReference type="Proteomes" id="UP000324767"/>
    </source>
</evidence>
<dbReference type="Gene3D" id="3.10.50.10">
    <property type="match status" value="1"/>
</dbReference>
<comment type="similarity">
    <text evidence="2">Belongs to the glycosyl hydrolase 18 family. Chitinase class V subfamily.</text>
</comment>
<dbReference type="Proteomes" id="UP000324767">
    <property type="component" value="Unassembled WGS sequence"/>
</dbReference>
<dbReference type="PROSITE" id="PS51910">
    <property type="entry name" value="GH18_2"/>
    <property type="match status" value="1"/>
</dbReference>
<dbReference type="PROSITE" id="PS00026">
    <property type="entry name" value="CHIT_BIND_I_1"/>
    <property type="match status" value="1"/>
</dbReference>
<comment type="caution">
    <text evidence="10">Lacks conserved residue(s) required for the propagation of feature annotation.</text>
</comment>
<evidence type="ECO:0000256" key="10">
    <source>
        <dbReference type="PROSITE-ProRule" id="PRU00261"/>
    </source>
</evidence>
<dbReference type="SUPFAM" id="SSF51445">
    <property type="entry name" value="(Trans)glycosidases"/>
    <property type="match status" value="1"/>
</dbReference>
<dbReference type="Pfam" id="PF00187">
    <property type="entry name" value="Chitin_bind_1"/>
    <property type="match status" value="1"/>
</dbReference>
<dbReference type="PROSITE" id="PS50941">
    <property type="entry name" value="CHIT_BIND_I_2"/>
    <property type="match status" value="1"/>
</dbReference>
<feature type="domain" description="GH18" evidence="14">
    <location>
        <begin position="137"/>
        <end position="488"/>
    </location>
</feature>
<dbReference type="Gene3D" id="3.20.20.80">
    <property type="entry name" value="Glycosidases"/>
    <property type="match status" value="1"/>
</dbReference>
<dbReference type="Pfam" id="PF00704">
    <property type="entry name" value="Glyco_hydro_18"/>
    <property type="match status" value="1"/>
</dbReference>
<dbReference type="InterPro" id="IPR011583">
    <property type="entry name" value="Chitinase_II/V-like_cat"/>
</dbReference>
<dbReference type="PANTHER" id="PTHR11177:SF333">
    <property type="entry name" value="CHITINASE"/>
    <property type="match status" value="1"/>
</dbReference>
<evidence type="ECO:0000256" key="5">
    <source>
        <dbReference type="ARBA" id="ARBA00022801"/>
    </source>
</evidence>
<gene>
    <name evidence="15" type="ORF">FRX48_03706</name>
</gene>
<dbReference type="AlphaFoldDB" id="A0A5M8PTH3"/>
<evidence type="ECO:0000256" key="9">
    <source>
        <dbReference type="ARBA" id="ARBA00023326"/>
    </source>
</evidence>
<protein>
    <recommendedName>
        <fullName evidence="3">chitinase</fullName>
        <ecNumber evidence="3">3.2.1.14</ecNumber>
    </recommendedName>
</protein>
<name>A0A5M8PTH3_9LECA</name>
<dbReference type="GO" id="GO:0008061">
    <property type="term" value="F:chitin binding"/>
    <property type="evidence" value="ECO:0007669"/>
    <property type="project" value="UniProtKB-UniRule"/>
</dbReference>
<evidence type="ECO:0000256" key="4">
    <source>
        <dbReference type="ARBA" id="ARBA00022669"/>
    </source>
</evidence>
<dbReference type="GO" id="GO:0008843">
    <property type="term" value="F:endochitinase activity"/>
    <property type="evidence" value="ECO:0007669"/>
    <property type="project" value="UniProtKB-EC"/>
</dbReference>
<keyword evidence="8 11" id="KW-0326">Glycosidase</keyword>
<keyword evidence="10" id="KW-1015">Disulfide bond</keyword>
<dbReference type="InterPro" id="IPR029070">
    <property type="entry name" value="Chitinase_insertion_sf"/>
</dbReference>
<proteinExistence type="inferred from homology"/>
<dbReference type="InterPro" id="IPR001002">
    <property type="entry name" value="Chitin-bd_1"/>
</dbReference>
<feature type="compositionally biased region" description="Polar residues" evidence="12">
    <location>
        <begin position="481"/>
        <end position="500"/>
    </location>
</feature>
<evidence type="ECO:0000259" key="13">
    <source>
        <dbReference type="PROSITE" id="PS50941"/>
    </source>
</evidence>
<dbReference type="InterPro" id="IPR036861">
    <property type="entry name" value="Endochitinase-like_sf"/>
</dbReference>
<dbReference type="InterPro" id="IPR050314">
    <property type="entry name" value="Glycosyl_Hydrlase_18"/>
</dbReference>
<keyword evidence="4 10" id="KW-0147">Chitin-binding</keyword>
<reference evidence="15 16" key="1">
    <citation type="submission" date="2019-09" db="EMBL/GenBank/DDBJ databases">
        <title>The hologenome of the rock-dwelling lichen Lasallia pustulata.</title>
        <authorList>
            <person name="Greshake Tzovaras B."/>
            <person name="Segers F."/>
            <person name="Bicker A."/>
            <person name="Dal Grande F."/>
            <person name="Otte J."/>
            <person name="Hankeln T."/>
            <person name="Schmitt I."/>
            <person name="Ebersberger I."/>
        </authorList>
    </citation>
    <scope>NUCLEOTIDE SEQUENCE [LARGE SCALE GENOMIC DNA]</scope>
    <source>
        <strain evidence="15">A1-1</strain>
    </source>
</reference>
<keyword evidence="6" id="KW-0146">Chitin degradation</keyword>
<dbReference type="SUPFAM" id="SSF54556">
    <property type="entry name" value="Chitinase insertion domain"/>
    <property type="match status" value="1"/>
</dbReference>
<evidence type="ECO:0000256" key="3">
    <source>
        <dbReference type="ARBA" id="ARBA00012729"/>
    </source>
</evidence>
<evidence type="ECO:0000256" key="12">
    <source>
        <dbReference type="SAM" id="MobiDB-lite"/>
    </source>
</evidence>
<evidence type="ECO:0000256" key="8">
    <source>
        <dbReference type="ARBA" id="ARBA00023295"/>
    </source>
</evidence>
<dbReference type="GO" id="GO:0006032">
    <property type="term" value="P:chitin catabolic process"/>
    <property type="evidence" value="ECO:0007669"/>
    <property type="project" value="UniProtKB-KW"/>
</dbReference>
<dbReference type="EC" id="3.2.1.14" evidence="3"/>
<dbReference type="GO" id="GO:0000272">
    <property type="term" value="P:polysaccharide catabolic process"/>
    <property type="evidence" value="ECO:0007669"/>
    <property type="project" value="UniProtKB-KW"/>
</dbReference>
<feature type="disulfide bond" evidence="10">
    <location>
        <begin position="92"/>
        <end position="104"/>
    </location>
</feature>
<keyword evidence="7" id="KW-0119">Carbohydrate metabolism</keyword>
<organism evidence="15 16">
    <name type="scientific">Lasallia pustulata</name>
    <dbReference type="NCBI Taxonomy" id="136370"/>
    <lineage>
        <taxon>Eukaryota</taxon>
        <taxon>Fungi</taxon>
        <taxon>Dikarya</taxon>
        <taxon>Ascomycota</taxon>
        <taxon>Pezizomycotina</taxon>
        <taxon>Lecanoromycetes</taxon>
        <taxon>OSLEUM clade</taxon>
        <taxon>Umbilicariomycetidae</taxon>
        <taxon>Umbilicariales</taxon>
        <taxon>Umbilicariaceae</taxon>
        <taxon>Lasallia</taxon>
    </lineage>
</organism>
<dbReference type="InterPro" id="IPR018371">
    <property type="entry name" value="Chitin-binding_1_CS"/>
</dbReference>
<evidence type="ECO:0000256" key="7">
    <source>
        <dbReference type="ARBA" id="ARBA00023277"/>
    </source>
</evidence>
<comment type="catalytic activity">
    <reaction evidence="1">
        <text>Random endo-hydrolysis of N-acetyl-beta-D-glucosaminide (1-&gt;4)-beta-linkages in chitin and chitodextrins.</text>
        <dbReference type="EC" id="3.2.1.14"/>
    </reaction>
</comment>
<evidence type="ECO:0000259" key="14">
    <source>
        <dbReference type="PROSITE" id="PS51910"/>
    </source>
</evidence>
<feature type="region of interest" description="Disordered" evidence="12">
    <location>
        <begin position="479"/>
        <end position="500"/>
    </location>
</feature>
<evidence type="ECO:0000313" key="15">
    <source>
        <dbReference type="EMBL" id="KAA6412714.1"/>
    </source>
</evidence>
<evidence type="ECO:0000256" key="6">
    <source>
        <dbReference type="ARBA" id="ARBA00023024"/>
    </source>
</evidence>
<dbReference type="SMART" id="SM00636">
    <property type="entry name" value="Glyco_18"/>
    <property type="match status" value="1"/>
</dbReference>
<keyword evidence="9" id="KW-0624">Polysaccharide degradation</keyword>
<evidence type="ECO:0000256" key="11">
    <source>
        <dbReference type="RuleBase" id="RU000489"/>
    </source>
</evidence>
<sequence length="1112" mass="120897">MRRFEYIVALSWAIGTLGLPQHDLTHSFMNQLSQRALPVGTCSSDTPCENGACCGSNSLCGYSPTECGTGCTSNCNAKAECGQYGTPGQQNCPLNVCCSQFGFCGSTSDFCGTGCQTGFGGCGPPPRPSCGGSKVGQRTIGYYESWAATRTCQSVSPEELNLSGFTHINFAFAFFDPSSFQIAPMDSNSASLLGRFTALKNKYTGLETWISVGGWSFTDPGPTQEAFSTMSSTSGNRQTFINGLLKFMNQYGFDGVDLDWEYPQADDRGGQPADTENYVALAKELRAALGQKGLSITLPTSFWYLQHFDVNSLQESVDWFNFMSYDLHGIWDAQSRFVGPYIAPHTNLTEIDMGLDLLWRAGVQANKVVLGMAWYGRSFTLSDPSCNSPNGICQFSGGANPGPCSGTSGILDDQEIHDIITQNSLTPTWDHTAGVKWITWDSNQWVSYDDTDTFQQKKDFASQRCLGGLMVWAMDQKDETQSNGLGSTPSVTPDQQANAQQMSSDQAASLSCYTTDCDAKCKSGTNKVAEVFGQPGQISTRDRCSSDQYRSICCNDGTTMGKCQWRGYRGVGMSCIQGCADGETVIVTDTSVNNGNKDQTCNGGLQSYCCAGFSPPPSKSQLQHEAADAAKDAAEAAAEQAALDLAAKAFCRVAVPALLAPLELAEDLIPIIGEILDIAEIAATPALIEGCVKGIEKEGKAEFKIFGKKHTLSLEEPSKLPETRPPKSSHDPEPTSSACNKRAPNCKRAVTKTEARQPITTEHPGTMRICSGAKWPQACQHYSSVIDYNQHMLDAHERGYNPLTCPTYYRNNYRQGGRGEQITVDWTDQHKDSWWKGYMQQPDLDCQRDEYPPIGFWQDQDIHDQWIRMVKGTENEAAGSGLFGLGVCRYDGQGNPPVVTRNVRFDRLVRGPDRDTSVFTGDVTTTLSTVSIRFDDYPNEPDFGLTANPCWPSTLVNDPGFALLNSDPWYHAGNNQQRHQTALAYYPNPPPLAFTQNNPPRPGYQKRFLDPLNMGLTFGEGNTTHKLTEAYLAELGIRKCGSTNCVDELKEMKVSSVYVVPPNVYSVPRASEAEPTAADTSLAPAATSTAPMVGGGAQLALKSIPKSTAGIE</sequence>
<feature type="disulfide bond" evidence="10">
    <location>
        <begin position="97"/>
        <end position="111"/>
    </location>
</feature>